<dbReference type="GO" id="GO:0005739">
    <property type="term" value="C:mitochondrion"/>
    <property type="evidence" value="ECO:0007669"/>
    <property type="project" value="TreeGrafter"/>
</dbReference>
<dbReference type="Proteomes" id="UP000554482">
    <property type="component" value="Unassembled WGS sequence"/>
</dbReference>
<organism evidence="3 4">
    <name type="scientific">Thalictrum thalictroides</name>
    <name type="common">Rue-anemone</name>
    <name type="synonym">Anemone thalictroides</name>
    <dbReference type="NCBI Taxonomy" id="46969"/>
    <lineage>
        <taxon>Eukaryota</taxon>
        <taxon>Viridiplantae</taxon>
        <taxon>Streptophyta</taxon>
        <taxon>Embryophyta</taxon>
        <taxon>Tracheophyta</taxon>
        <taxon>Spermatophyta</taxon>
        <taxon>Magnoliopsida</taxon>
        <taxon>Ranunculales</taxon>
        <taxon>Ranunculaceae</taxon>
        <taxon>Thalictroideae</taxon>
        <taxon>Thalictrum</taxon>
    </lineage>
</organism>
<dbReference type="EMBL" id="JABWDY010007135">
    <property type="protein sequence ID" value="KAF5203195.1"/>
    <property type="molecule type" value="Genomic_DNA"/>
</dbReference>
<dbReference type="GO" id="GO:0016554">
    <property type="term" value="P:cytidine to uridine editing"/>
    <property type="evidence" value="ECO:0007669"/>
    <property type="project" value="InterPro"/>
</dbReference>
<dbReference type="OrthoDB" id="1992073at2759"/>
<keyword evidence="4" id="KW-1185">Reference proteome</keyword>
<dbReference type="Pfam" id="PF21864">
    <property type="entry name" value="MORF_dom"/>
    <property type="match status" value="2"/>
</dbReference>
<evidence type="ECO:0000313" key="3">
    <source>
        <dbReference type="EMBL" id="KAF5203195.1"/>
    </source>
</evidence>
<proteinExistence type="predicted"/>
<evidence type="ECO:0000259" key="2">
    <source>
        <dbReference type="Pfam" id="PF21864"/>
    </source>
</evidence>
<feature type="domain" description="MORF/ORRM1/DAG-like MORF" evidence="2">
    <location>
        <begin position="100"/>
        <end position="180"/>
    </location>
</feature>
<dbReference type="InterPro" id="IPR039206">
    <property type="entry name" value="MORF/ORRM1/DAG-like"/>
</dbReference>
<evidence type="ECO:0000313" key="4">
    <source>
        <dbReference type="Proteomes" id="UP000554482"/>
    </source>
</evidence>
<accession>A0A7J6X2T0</accession>
<dbReference type="PANTHER" id="PTHR31346">
    <property type="entry name" value="MULTIPLE ORGANELLAR RNA EDITING FACTOR 2, CHLOROPLASTIC-RELATED-RELATED"/>
    <property type="match status" value="1"/>
</dbReference>
<name>A0A7J6X2T0_THATH</name>
<dbReference type="AlphaFoldDB" id="A0A7J6X2T0"/>
<protein>
    <submittedName>
        <fullName evidence="3">Multiple organellar rna editing factor 5 protein</fullName>
    </submittedName>
</protein>
<keyword evidence="1" id="KW-0809">Transit peptide</keyword>
<comment type="caution">
    <text evidence="3">The sequence shown here is derived from an EMBL/GenBank/DDBJ whole genome shotgun (WGS) entry which is preliminary data.</text>
</comment>
<gene>
    <name evidence="3" type="ORF">FRX31_007218</name>
</gene>
<evidence type="ECO:0000256" key="1">
    <source>
        <dbReference type="ARBA" id="ARBA00022946"/>
    </source>
</evidence>
<dbReference type="GO" id="GO:0080156">
    <property type="term" value="P:mitochondrial mRNA modification"/>
    <property type="evidence" value="ECO:0007669"/>
    <property type="project" value="TreeGrafter"/>
</dbReference>
<sequence>MLTTVGKQNRDSMNSIVTKLLARSLIPNPKLTTTATTPIARLSSTHPHPHPHRFCSSLSASSEHESDPIAVGNSLTSPRQIKMGTLFPHCFDTGRYICEMQSAGLEYTSEEDMLNDYVKTLTYVVGSEEEAWKKIYLISCDDENFSFGAEIDEEASKKLQYMPGVAGVIKDFYSDAIAKFSKAQSPTKFIPRNWNNRLFNIHEYSKSFKGEKVEDPGHWLFRIRINQHCDHTVDEIADYCVELLTKVLGSKEEAIASMYITWCVPPFGFGAEIDKKTATELCGLPNVIEVLPDYAFDIKDKHGRVLIINRPLLGDYRKRPFYMYLDPDDPLDS</sequence>
<dbReference type="InterPro" id="IPR054059">
    <property type="entry name" value="MORF/ORRM1/DAG-like_MORF"/>
</dbReference>
<reference evidence="3 4" key="1">
    <citation type="submission" date="2020-06" db="EMBL/GenBank/DDBJ databases">
        <title>Transcriptomic and genomic resources for Thalictrum thalictroides and T. hernandezii: Facilitating candidate gene discovery in an emerging model plant lineage.</title>
        <authorList>
            <person name="Arias T."/>
            <person name="Riano-Pachon D.M."/>
            <person name="Di Stilio V.S."/>
        </authorList>
    </citation>
    <scope>NUCLEOTIDE SEQUENCE [LARGE SCALE GENOMIC DNA]</scope>
    <source>
        <strain evidence="4">cv. WT478/WT964</strain>
        <tissue evidence="3">Leaves</tissue>
    </source>
</reference>
<feature type="domain" description="MORF/ORRM1/DAG-like MORF" evidence="2">
    <location>
        <begin position="218"/>
        <end position="302"/>
    </location>
</feature>